<proteinExistence type="predicted"/>
<evidence type="ECO:0000256" key="5">
    <source>
        <dbReference type="ARBA" id="ARBA00022989"/>
    </source>
</evidence>
<organism evidence="10 11">
    <name type="scientific">Haematobacter genomosp. 1</name>
    <dbReference type="NCBI Taxonomy" id="366618"/>
    <lineage>
        <taxon>Bacteria</taxon>
        <taxon>Pseudomonadati</taxon>
        <taxon>Pseudomonadota</taxon>
        <taxon>Alphaproteobacteria</taxon>
        <taxon>Rhodobacterales</taxon>
        <taxon>Paracoccaceae</taxon>
        <taxon>Haematobacter</taxon>
    </lineage>
</organism>
<dbReference type="AlphaFoldDB" id="A0A212AD87"/>
<keyword evidence="6 8" id="KW-0472">Membrane</keyword>
<keyword evidence="2" id="KW-1003">Cell membrane</keyword>
<dbReference type="PANTHER" id="PTHR30462:SF0">
    <property type="entry name" value="INTERMEMBRANE TRANSPORT PROTEIN YEBT"/>
    <property type="match status" value="1"/>
</dbReference>
<keyword evidence="5 8" id="KW-1133">Transmembrane helix</keyword>
<feature type="region of interest" description="Disordered" evidence="7">
    <location>
        <begin position="1"/>
        <end position="21"/>
    </location>
</feature>
<feature type="domain" description="Mce/MlaD" evidence="9">
    <location>
        <begin position="57"/>
        <end position="129"/>
    </location>
</feature>
<evidence type="ECO:0000256" key="2">
    <source>
        <dbReference type="ARBA" id="ARBA00022475"/>
    </source>
</evidence>
<evidence type="ECO:0000256" key="8">
    <source>
        <dbReference type="SAM" id="Phobius"/>
    </source>
</evidence>
<reference evidence="10 11" key="1">
    <citation type="submission" date="2016-12" db="EMBL/GenBank/DDBJ databases">
        <title>Comparison of Traditional DNA-DNA Hybridization with In Silico Genomic Analysis.</title>
        <authorList>
            <person name="Nicholson A.C."/>
            <person name="Humrighouse B.W."/>
            <person name="Graziano J."/>
            <person name="Lasker B."/>
            <person name="Whitney A.M."/>
            <person name="Mcquiston J.R."/>
        </authorList>
    </citation>
    <scope>NUCLEOTIDE SEQUENCE [LARGE SCALE GENOMIC DNA]</scope>
    <source>
        <strain evidence="10 11">H2240</strain>
    </source>
</reference>
<dbReference type="InterPro" id="IPR051800">
    <property type="entry name" value="PqiA-PqiB_transport"/>
</dbReference>
<dbReference type="InterPro" id="IPR003399">
    <property type="entry name" value="Mce/MlaD"/>
</dbReference>
<evidence type="ECO:0000313" key="10">
    <source>
        <dbReference type="EMBL" id="OWJ78979.1"/>
    </source>
</evidence>
<accession>A0A212AD87</accession>
<dbReference type="Proteomes" id="UP000196878">
    <property type="component" value="Unassembled WGS sequence"/>
</dbReference>
<protein>
    <submittedName>
        <fullName evidence="10">Paraquat-inducible protein B</fullName>
    </submittedName>
</protein>
<dbReference type="EMBL" id="NIPW01000010">
    <property type="protein sequence ID" value="OWJ78979.1"/>
    <property type="molecule type" value="Genomic_DNA"/>
</dbReference>
<dbReference type="GO" id="GO:0005886">
    <property type="term" value="C:plasma membrane"/>
    <property type="evidence" value="ECO:0007669"/>
    <property type="project" value="UniProtKB-SubCell"/>
</dbReference>
<dbReference type="OrthoDB" id="9806984at2"/>
<feature type="domain" description="Mce/MlaD" evidence="9">
    <location>
        <begin position="174"/>
        <end position="233"/>
    </location>
</feature>
<keyword evidence="4 8" id="KW-0812">Transmembrane</keyword>
<dbReference type="RefSeq" id="WP_088214963.1">
    <property type="nucleotide sequence ID" value="NZ_NIPW01000010.1"/>
</dbReference>
<keyword evidence="3" id="KW-0997">Cell inner membrane</keyword>
<evidence type="ECO:0000256" key="6">
    <source>
        <dbReference type="ARBA" id="ARBA00023136"/>
    </source>
</evidence>
<gene>
    <name evidence="10" type="ORF">CDV49_07785</name>
</gene>
<dbReference type="PANTHER" id="PTHR30462">
    <property type="entry name" value="INTERMEMBRANE TRANSPORT PROTEIN PQIB-RELATED"/>
    <property type="match status" value="1"/>
</dbReference>
<name>A0A212AD87_9RHOB</name>
<evidence type="ECO:0000256" key="1">
    <source>
        <dbReference type="ARBA" id="ARBA00004533"/>
    </source>
</evidence>
<sequence>MTDQGTGRGEGSDGPASLDQRPTREPFWRRIAWIWIVPLVALLVTLGIAWRAYSERGVLIEVSFANATGVIPGQTALRFRDVDVGVVESTGFSDDLSHVVLRIRVHRDIAPFVDKDARFWIVRPEVSAQGISRLDTVISGVFVEGFWDSHADGPPIYEFTGLEQMPPGILNGPGTTVTLRVADPRGLAEGAPVLYRGITVGHLQNIRLAPTGDTVLVDAFVSEPHDRLLTTASVFWDTSGFSVSVGPSGVNLNVSSLAALVQGGVEFTTPISGGGVSRSGQEYRLFPSESTARDSLFTKSEGTRIEVSVLLDSSVRGLTQGAAVHYEALPVGEVTNLAVQIDRAPDGSEEVRQRVILSLVPERMGLPPDTTPEGMYEFLDEQIAQGLRARAVGTGFLGNTMIMELARVEGAEGGALDRAAQPFPAIPSAPADLSDVTTTAEGLLTRLGNLPIEQLIEAATGLMNSATAFMMSDDLRQTPAAARDLLDQARALLGSEEMRSAPAAVRELVGEVQGLVADLRTQGIGDKVGIALDETARAAAMVTEVGEGVPDLVNRLQTLTDQVAALNYQELGDRMSGLLARLEEVAGQEGTQALPAQLGATLNELAGLLQTLRDGGAVETLNRTLQSAQAAADGVARASDQLPAISQRLDAVVRNLDGLIQTYGARSSFSTETLSALRELRRAASAIGSLAQTIERNPSSILTGR</sequence>
<comment type="caution">
    <text evidence="10">The sequence shown here is derived from an EMBL/GenBank/DDBJ whole genome shotgun (WGS) entry which is preliminary data.</text>
</comment>
<feature type="transmembrane region" description="Helical" evidence="8">
    <location>
        <begin position="31"/>
        <end position="53"/>
    </location>
</feature>
<evidence type="ECO:0000256" key="4">
    <source>
        <dbReference type="ARBA" id="ARBA00022692"/>
    </source>
</evidence>
<evidence type="ECO:0000256" key="3">
    <source>
        <dbReference type="ARBA" id="ARBA00022519"/>
    </source>
</evidence>
<evidence type="ECO:0000313" key="11">
    <source>
        <dbReference type="Proteomes" id="UP000196878"/>
    </source>
</evidence>
<keyword evidence="11" id="KW-1185">Reference proteome</keyword>
<evidence type="ECO:0000259" key="9">
    <source>
        <dbReference type="Pfam" id="PF02470"/>
    </source>
</evidence>
<comment type="subcellular location">
    <subcellularLocation>
        <location evidence="1">Cell inner membrane</location>
    </subcellularLocation>
</comment>
<evidence type="ECO:0000256" key="7">
    <source>
        <dbReference type="SAM" id="MobiDB-lite"/>
    </source>
</evidence>
<dbReference type="Pfam" id="PF02470">
    <property type="entry name" value="MlaD"/>
    <property type="match status" value="2"/>
</dbReference>